<name>A0ABT1FXB1_9BACT</name>
<protein>
    <recommendedName>
        <fullName evidence="4">LapA family protein</fullName>
    </recommendedName>
</protein>
<evidence type="ECO:0000313" key="3">
    <source>
        <dbReference type="Proteomes" id="UP001204772"/>
    </source>
</evidence>
<keyword evidence="1" id="KW-0472">Membrane</keyword>
<keyword evidence="1" id="KW-0812">Transmembrane</keyword>
<dbReference type="RefSeq" id="WP_253533251.1">
    <property type="nucleotide sequence ID" value="NZ_JAMZEL010000024.1"/>
</dbReference>
<keyword evidence="1" id="KW-1133">Transmembrane helix</keyword>
<keyword evidence="3" id="KW-1185">Reference proteome</keyword>
<accession>A0ABT1FXB1</accession>
<dbReference type="EMBL" id="JAMZEL010000024">
    <property type="protein sequence ID" value="MCP1386412.1"/>
    <property type="molecule type" value="Genomic_DNA"/>
</dbReference>
<proteinExistence type="predicted"/>
<evidence type="ECO:0000256" key="1">
    <source>
        <dbReference type="SAM" id="Phobius"/>
    </source>
</evidence>
<sequence>MHNTTDLNHANLLPRMMQEMSVFAFIPLNIMAFDAGTMSTILTATLGAVVSIFAIRFYHAQTKKSNVEREVLEMERDNMKKLKRRTKKDDGDQ</sequence>
<reference evidence="2 3" key="1">
    <citation type="submission" date="2022-06" db="EMBL/GenBank/DDBJ databases">
        <title>Runella sp. S5 genome sequencing.</title>
        <authorList>
            <person name="Park S."/>
        </authorList>
    </citation>
    <scope>NUCLEOTIDE SEQUENCE [LARGE SCALE GENOMIC DNA]</scope>
    <source>
        <strain evidence="2 3">S5</strain>
    </source>
</reference>
<organism evidence="2 3">
    <name type="scientific">Runella salmonicolor</name>
    <dbReference type="NCBI Taxonomy" id="2950278"/>
    <lineage>
        <taxon>Bacteria</taxon>
        <taxon>Pseudomonadati</taxon>
        <taxon>Bacteroidota</taxon>
        <taxon>Cytophagia</taxon>
        <taxon>Cytophagales</taxon>
        <taxon>Spirosomataceae</taxon>
        <taxon>Runella</taxon>
    </lineage>
</organism>
<evidence type="ECO:0000313" key="2">
    <source>
        <dbReference type="EMBL" id="MCP1386412.1"/>
    </source>
</evidence>
<comment type="caution">
    <text evidence="2">The sequence shown here is derived from an EMBL/GenBank/DDBJ whole genome shotgun (WGS) entry which is preliminary data.</text>
</comment>
<gene>
    <name evidence="2" type="ORF">NCI00_28480</name>
</gene>
<evidence type="ECO:0008006" key="4">
    <source>
        <dbReference type="Google" id="ProtNLM"/>
    </source>
</evidence>
<feature type="transmembrane region" description="Helical" evidence="1">
    <location>
        <begin position="22"/>
        <end position="55"/>
    </location>
</feature>
<dbReference type="Proteomes" id="UP001204772">
    <property type="component" value="Unassembled WGS sequence"/>
</dbReference>